<dbReference type="Pfam" id="PF02082">
    <property type="entry name" value="Rrf2"/>
    <property type="match status" value="1"/>
</dbReference>
<accession>A0AAW4X0W7</accession>
<dbReference type="PANTHER" id="PTHR33221">
    <property type="entry name" value="WINGED HELIX-TURN-HELIX TRANSCRIPTIONAL REGULATOR, RRF2 FAMILY"/>
    <property type="match status" value="1"/>
</dbReference>
<keyword evidence="1" id="KW-0238">DNA-binding</keyword>
<evidence type="ECO:0000313" key="2">
    <source>
        <dbReference type="EMBL" id="MCC3145433.1"/>
    </source>
</evidence>
<reference evidence="2 3" key="1">
    <citation type="submission" date="2021-10" db="EMBL/GenBank/DDBJ databases">
        <authorList>
            <person name="Grouzdev D.S."/>
            <person name="Pantiukh K.S."/>
            <person name="Krutkina M.S."/>
        </authorList>
    </citation>
    <scope>NUCLEOTIDE SEQUENCE [LARGE SCALE GENOMIC DNA]</scope>
    <source>
        <strain evidence="2 3">Z-7514</strain>
    </source>
</reference>
<dbReference type="AlphaFoldDB" id="A0AAW4X0W7"/>
<keyword evidence="3" id="KW-1185">Reference proteome</keyword>
<sequence length="124" mass="13887">MYLMEISEKQNISERYLEQLFAKLKKADLAKSVRGAYGGYLLNQTPEEITAADILKVLEGPVISEKSPDKISSEAAIYKTAAYEVWNGLEDLIFEHLASITLADLSKRTAEIKANNSDGYIYHI</sequence>
<dbReference type="Gene3D" id="1.10.10.10">
    <property type="entry name" value="Winged helix-like DNA-binding domain superfamily/Winged helix DNA-binding domain"/>
    <property type="match status" value="1"/>
</dbReference>
<evidence type="ECO:0000256" key="1">
    <source>
        <dbReference type="ARBA" id="ARBA00023125"/>
    </source>
</evidence>
<dbReference type="GO" id="GO:0003677">
    <property type="term" value="F:DNA binding"/>
    <property type="evidence" value="ECO:0007669"/>
    <property type="project" value="UniProtKB-KW"/>
</dbReference>
<gene>
    <name evidence="2" type="ORF">LJ207_08875</name>
</gene>
<dbReference type="InterPro" id="IPR036388">
    <property type="entry name" value="WH-like_DNA-bd_sf"/>
</dbReference>
<dbReference type="NCBIfam" id="TIGR00738">
    <property type="entry name" value="rrf2_super"/>
    <property type="match status" value="1"/>
</dbReference>
<name>A0AAW4X0W7_9FIRM</name>
<proteinExistence type="predicted"/>
<dbReference type="PANTHER" id="PTHR33221:SF5">
    <property type="entry name" value="HTH-TYPE TRANSCRIPTIONAL REGULATOR ISCR"/>
    <property type="match status" value="1"/>
</dbReference>
<dbReference type="SUPFAM" id="SSF46785">
    <property type="entry name" value="Winged helix' DNA-binding domain"/>
    <property type="match status" value="1"/>
</dbReference>
<protein>
    <submittedName>
        <fullName evidence="2">Rrf2 family transcriptional regulator</fullName>
    </submittedName>
</protein>
<evidence type="ECO:0000313" key="3">
    <source>
        <dbReference type="Proteomes" id="UP001199296"/>
    </source>
</evidence>
<dbReference type="InterPro" id="IPR000944">
    <property type="entry name" value="Tscrpt_reg_Rrf2"/>
</dbReference>
<organism evidence="2 3">
    <name type="scientific">Halanaerobium polyolivorans</name>
    <dbReference type="NCBI Taxonomy" id="2886943"/>
    <lineage>
        <taxon>Bacteria</taxon>
        <taxon>Bacillati</taxon>
        <taxon>Bacillota</taxon>
        <taxon>Clostridia</taxon>
        <taxon>Halanaerobiales</taxon>
        <taxon>Halanaerobiaceae</taxon>
        <taxon>Halanaerobium</taxon>
    </lineage>
</organism>
<dbReference type="Proteomes" id="UP001199296">
    <property type="component" value="Unassembled WGS sequence"/>
</dbReference>
<dbReference type="GO" id="GO:0003700">
    <property type="term" value="F:DNA-binding transcription factor activity"/>
    <property type="evidence" value="ECO:0007669"/>
    <property type="project" value="TreeGrafter"/>
</dbReference>
<dbReference type="PROSITE" id="PS51197">
    <property type="entry name" value="HTH_RRF2_2"/>
    <property type="match status" value="1"/>
</dbReference>
<comment type="caution">
    <text evidence="2">The sequence shown here is derived from an EMBL/GenBank/DDBJ whole genome shotgun (WGS) entry which is preliminary data.</text>
</comment>
<dbReference type="EMBL" id="JAJFAT010000011">
    <property type="protein sequence ID" value="MCC3145433.1"/>
    <property type="molecule type" value="Genomic_DNA"/>
</dbReference>
<dbReference type="InterPro" id="IPR036390">
    <property type="entry name" value="WH_DNA-bd_sf"/>
</dbReference>
<dbReference type="GO" id="GO:0005829">
    <property type="term" value="C:cytosol"/>
    <property type="evidence" value="ECO:0007669"/>
    <property type="project" value="TreeGrafter"/>
</dbReference>